<protein>
    <submittedName>
        <fullName evidence="1">Uncharacterized protein</fullName>
    </submittedName>
</protein>
<comment type="caution">
    <text evidence="1">The sequence shown here is derived from an EMBL/GenBank/DDBJ whole genome shotgun (WGS) entry which is preliminary data.</text>
</comment>
<dbReference type="EMBL" id="CM047743">
    <property type="protein sequence ID" value="KAJ0029904.1"/>
    <property type="molecule type" value="Genomic_DNA"/>
</dbReference>
<organism evidence="1 2">
    <name type="scientific">Pistacia integerrima</name>
    <dbReference type="NCBI Taxonomy" id="434235"/>
    <lineage>
        <taxon>Eukaryota</taxon>
        <taxon>Viridiplantae</taxon>
        <taxon>Streptophyta</taxon>
        <taxon>Embryophyta</taxon>
        <taxon>Tracheophyta</taxon>
        <taxon>Spermatophyta</taxon>
        <taxon>Magnoliopsida</taxon>
        <taxon>eudicotyledons</taxon>
        <taxon>Gunneridae</taxon>
        <taxon>Pentapetalae</taxon>
        <taxon>rosids</taxon>
        <taxon>malvids</taxon>
        <taxon>Sapindales</taxon>
        <taxon>Anacardiaceae</taxon>
        <taxon>Pistacia</taxon>
    </lineage>
</organism>
<evidence type="ECO:0000313" key="2">
    <source>
        <dbReference type="Proteomes" id="UP001163603"/>
    </source>
</evidence>
<evidence type="ECO:0000313" key="1">
    <source>
        <dbReference type="EMBL" id="KAJ0029904.1"/>
    </source>
</evidence>
<reference evidence="2" key="1">
    <citation type="journal article" date="2023" name="G3 (Bethesda)">
        <title>Genome assembly and association tests identify interacting loci associated with vigor, precocity, and sex in interspecific pistachio rootstocks.</title>
        <authorList>
            <person name="Palmer W."/>
            <person name="Jacygrad E."/>
            <person name="Sagayaradj S."/>
            <person name="Cavanaugh K."/>
            <person name="Han R."/>
            <person name="Bertier L."/>
            <person name="Beede B."/>
            <person name="Kafkas S."/>
            <person name="Golino D."/>
            <person name="Preece J."/>
            <person name="Michelmore R."/>
        </authorList>
    </citation>
    <scope>NUCLEOTIDE SEQUENCE [LARGE SCALE GENOMIC DNA]</scope>
</reference>
<name>A0ACC0Y4I7_9ROSI</name>
<accession>A0ACC0Y4I7</accession>
<dbReference type="Proteomes" id="UP001163603">
    <property type="component" value="Chromosome 8"/>
</dbReference>
<keyword evidence="2" id="KW-1185">Reference proteome</keyword>
<proteinExistence type="predicted"/>
<gene>
    <name evidence="1" type="ORF">Pint_14101</name>
</gene>
<sequence length="230" mass="26272">MEMKGEEENRTVVVMGRAEIDTRSPFKSVKEAVSLFGERVLVKEIYGYKLKEKQAAASIENGGSDHKTRIGALTAELEGARQSLQKTKEEITKMSKCTRTLKQELEETKKELKLMKAKEYYNLKPQPVDNDDDGDDNYPKIEDLKFVENANPKEEEECDQKRRFVTFASPPALAQVIVGEEEMEMKRSPFDWGNKKMTKKKPLMMKPLIGWLFSVKKSGGGHNSSRRETC</sequence>